<dbReference type="InterPro" id="IPR005119">
    <property type="entry name" value="LysR_subst-bd"/>
</dbReference>
<evidence type="ECO:0000259" key="5">
    <source>
        <dbReference type="PROSITE" id="PS50931"/>
    </source>
</evidence>
<sequence length="303" mass="34412">MLEDMRLFAAIVEQRSLNKAAERLNLSQPALSRRLSRMEAELEVDLFRRIGKRLELTPAGKLTYDFALELRRFHGDYLQKLNAFKSSEAPVATIGASLTTLQTTLPELITTMTGKHPNLEIKAVTGKSHEIATLVKERKVDFGIVASSVVDDAITSLPLFDDHLILVLPRKHLLLERTHLEMNDLNGLPMILFAPGTWYRTLTDELFKTYKLKPDVRMEIDSFEAIIRLLSACRAGTLLPKSYLREQVLADNDLVLVRIRELEETKRTTSLIHGDPLWLAPSTRYLIDETTAYFARRAVPGME</sequence>
<dbReference type="Gene3D" id="3.40.190.290">
    <property type="match status" value="1"/>
</dbReference>
<evidence type="ECO:0000256" key="4">
    <source>
        <dbReference type="ARBA" id="ARBA00023163"/>
    </source>
</evidence>
<dbReference type="InterPro" id="IPR050950">
    <property type="entry name" value="HTH-type_LysR_regulators"/>
</dbReference>
<keyword evidence="2" id="KW-0805">Transcription regulation</keyword>
<evidence type="ECO:0000256" key="3">
    <source>
        <dbReference type="ARBA" id="ARBA00023125"/>
    </source>
</evidence>
<evidence type="ECO:0000313" key="6">
    <source>
        <dbReference type="EMBL" id="MFC5405565.1"/>
    </source>
</evidence>
<evidence type="ECO:0000313" key="7">
    <source>
        <dbReference type="Proteomes" id="UP001596113"/>
    </source>
</evidence>
<dbReference type="Pfam" id="PF03466">
    <property type="entry name" value="LysR_substrate"/>
    <property type="match status" value="1"/>
</dbReference>
<accession>A0ABW0HWF4</accession>
<proteinExistence type="inferred from homology"/>
<comment type="similarity">
    <text evidence="1">Belongs to the LysR transcriptional regulatory family.</text>
</comment>
<dbReference type="PRINTS" id="PR00039">
    <property type="entry name" value="HTHLYSR"/>
</dbReference>
<dbReference type="PROSITE" id="PS50931">
    <property type="entry name" value="HTH_LYSR"/>
    <property type="match status" value="1"/>
</dbReference>
<evidence type="ECO:0000256" key="1">
    <source>
        <dbReference type="ARBA" id="ARBA00009437"/>
    </source>
</evidence>
<reference evidence="7" key="1">
    <citation type="journal article" date="2019" name="Int. J. Syst. Evol. Microbiol.">
        <title>The Global Catalogue of Microorganisms (GCM) 10K type strain sequencing project: providing services to taxonomists for standard genome sequencing and annotation.</title>
        <authorList>
            <consortium name="The Broad Institute Genomics Platform"/>
            <consortium name="The Broad Institute Genome Sequencing Center for Infectious Disease"/>
            <person name="Wu L."/>
            <person name="Ma J."/>
        </authorList>
    </citation>
    <scope>NUCLEOTIDE SEQUENCE [LARGE SCALE GENOMIC DNA]</scope>
    <source>
        <strain evidence="7">CGMCC 1.18575</strain>
    </source>
</reference>
<gene>
    <name evidence="6" type="ORF">ACFPOF_22710</name>
</gene>
<dbReference type="EMBL" id="JBHSMI010000029">
    <property type="protein sequence ID" value="MFC5405565.1"/>
    <property type="molecule type" value="Genomic_DNA"/>
</dbReference>
<dbReference type="PANTHER" id="PTHR30419">
    <property type="entry name" value="HTH-TYPE TRANSCRIPTIONAL REGULATOR YBHD"/>
    <property type="match status" value="1"/>
</dbReference>
<name>A0ABW0HWF4_9BACL</name>
<dbReference type="Gene3D" id="1.10.10.10">
    <property type="entry name" value="Winged helix-like DNA-binding domain superfamily/Winged helix DNA-binding domain"/>
    <property type="match status" value="1"/>
</dbReference>
<dbReference type="SUPFAM" id="SSF46785">
    <property type="entry name" value="Winged helix' DNA-binding domain"/>
    <property type="match status" value="1"/>
</dbReference>
<dbReference type="SUPFAM" id="SSF53850">
    <property type="entry name" value="Periplasmic binding protein-like II"/>
    <property type="match status" value="1"/>
</dbReference>
<comment type="caution">
    <text evidence="6">The sequence shown here is derived from an EMBL/GenBank/DDBJ whole genome shotgun (WGS) entry which is preliminary data.</text>
</comment>
<organism evidence="6 7">
    <name type="scientific">Cohnella soli</name>
    <dbReference type="NCBI Taxonomy" id="425005"/>
    <lineage>
        <taxon>Bacteria</taxon>
        <taxon>Bacillati</taxon>
        <taxon>Bacillota</taxon>
        <taxon>Bacilli</taxon>
        <taxon>Bacillales</taxon>
        <taxon>Paenibacillaceae</taxon>
        <taxon>Cohnella</taxon>
    </lineage>
</organism>
<dbReference type="InterPro" id="IPR000847">
    <property type="entry name" value="LysR_HTH_N"/>
</dbReference>
<evidence type="ECO:0000256" key="2">
    <source>
        <dbReference type="ARBA" id="ARBA00023015"/>
    </source>
</evidence>
<dbReference type="Pfam" id="PF00126">
    <property type="entry name" value="HTH_1"/>
    <property type="match status" value="1"/>
</dbReference>
<dbReference type="PANTHER" id="PTHR30419:SF8">
    <property type="entry name" value="NITROGEN ASSIMILATION TRANSCRIPTIONAL ACTIVATOR-RELATED"/>
    <property type="match status" value="1"/>
</dbReference>
<protein>
    <submittedName>
        <fullName evidence="6">LysR family transcriptional regulator</fullName>
    </submittedName>
</protein>
<dbReference type="CDD" id="cd05466">
    <property type="entry name" value="PBP2_LTTR_substrate"/>
    <property type="match status" value="1"/>
</dbReference>
<keyword evidence="7" id="KW-1185">Reference proteome</keyword>
<dbReference type="InterPro" id="IPR036388">
    <property type="entry name" value="WH-like_DNA-bd_sf"/>
</dbReference>
<dbReference type="Proteomes" id="UP001596113">
    <property type="component" value="Unassembled WGS sequence"/>
</dbReference>
<dbReference type="RefSeq" id="WP_378136901.1">
    <property type="nucleotide sequence ID" value="NZ_JBHSMI010000029.1"/>
</dbReference>
<keyword evidence="3" id="KW-0238">DNA-binding</keyword>
<keyword evidence="4" id="KW-0804">Transcription</keyword>
<feature type="domain" description="HTH lysR-type" evidence="5">
    <location>
        <begin position="1"/>
        <end position="57"/>
    </location>
</feature>
<dbReference type="InterPro" id="IPR036390">
    <property type="entry name" value="WH_DNA-bd_sf"/>
</dbReference>